<dbReference type="Proteomes" id="UP001549749">
    <property type="component" value="Unassembled WGS sequence"/>
</dbReference>
<evidence type="ECO:0000313" key="2">
    <source>
        <dbReference type="Proteomes" id="UP001549749"/>
    </source>
</evidence>
<sequence length="182" mass="21878">MSVENYFQLNLETGKLNIHTPKEYYQSLRAPMKQLFSRYCYRDRTLRCWVSKEMADKCYFLKQNLLRLGFLEQGPVGRKPTYEEKVSKDQNHLVKCKDPVYVEGKIKTIQKHILACERRLNGKFFFGFPPEPVTQEQRTLYQSKLEEEKEKLDYYQKCMKAIHPDWKPREKTLRVRSKGKKL</sequence>
<comment type="caution">
    <text evidence="1">The sequence shown here is derived from an EMBL/GenBank/DDBJ whole genome shotgun (WGS) entry which is preliminary data.</text>
</comment>
<organism evidence="1 2">
    <name type="scientific">Chitinophaga defluvii</name>
    <dbReference type="NCBI Taxonomy" id="3163343"/>
    <lineage>
        <taxon>Bacteria</taxon>
        <taxon>Pseudomonadati</taxon>
        <taxon>Bacteroidota</taxon>
        <taxon>Chitinophagia</taxon>
        <taxon>Chitinophagales</taxon>
        <taxon>Chitinophagaceae</taxon>
        <taxon>Chitinophaga</taxon>
    </lineage>
</organism>
<proteinExistence type="predicted"/>
<accession>A0ABV2TCE9</accession>
<evidence type="ECO:0000313" key="1">
    <source>
        <dbReference type="EMBL" id="MET7000710.1"/>
    </source>
</evidence>
<keyword evidence="2" id="KW-1185">Reference proteome</keyword>
<reference evidence="1 2" key="1">
    <citation type="submission" date="2024-06" db="EMBL/GenBank/DDBJ databases">
        <title>Chitinophaga defluvii sp. nov., isolated from municipal sewage.</title>
        <authorList>
            <person name="Zhang L."/>
        </authorList>
    </citation>
    <scope>NUCLEOTIDE SEQUENCE [LARGE SCALE GENOMIC DNA]</scope>
    <source>
        <strain evidence="1 2">H8</strain>
    </source>
</reference>
<protein>
    <submittedName>
        <fullName evidence="1">Uncharacterized protein</fullName>
    </submittedName>
</protein>
<gene>
    <name evidence="1" type="ORF">ABR189_25220</name>
</gene>
<name>A0ABV2TCE9_9BACT</name>
<dbReference type="EMBL" id="JBEXAC010000002">
    <property type="protein sequence ID" value="MET7000710.1"/>
    <property type="molecule type" value="Genomic_DNA"/>
</dbReference>
<dbReference type="RefSeq" id="WP_354663262.1">
    <property type="nucleotide sequence ID" value="NZ_JBEXAC010000002.1"/>
</dbReference>